<dbReference type="EMBL" id="FTNO01000009">
    <property type="protein sequence ID" value="SIR99996.1"/>
    <property type="molecule type" value="Genomic_DNA"/>
</dbReference>
<sequence>MSDYSAHCQQCMWHVDGEESDVRDMAKSHRQGVGHVVGVFNGQPGSGN</sequence>
<keyword evidence="2" id="KW-1185">Reference proteome</keyword>
<dbReference type="RefSeq" id="WP_175609818.1">
    <property type="nucleotide sequence ID" value="NZ_FTNO01000009.1"/>
</dbReference>
<protein>
    <recommendedName>
        <fullName evidence="3">DUF1059 domain-containing protein</fullName>
    </recommendedName>
</protein>
<proteinExistence type="predicted"/>
<organism evidence="1 2">
    <name type="scientific">Haladaptatus litoreus</name>
    <dbReference type="NCBI Taxonomy" id="553468"/>
    <lineage>
        <taxon>Archaea</taxon>
        <taxon>Methanobacteriati</taxon>
        <taxon>Methanobacteriota</taxon>
        <taxon>Stenosarchaea group</taxon>
        <taxon>Halobacteria</taxon>
        <taxon>Halobacteriales</taxon>
        <taxon>Haladaptataceae</taxon>
        <taxon>Haladaptatus</taxon>
    </lineage>
</organism>
<accession>A0A1N7FIE0</accession>
<evidence type="ECO:0008006" key="3">
    <source>
        <dbReference type="Google" id="ProtNLM"/>
    </source>
</evidence>
<evidence type="ECO:0000313" key="2">
    <source>
        <dbReference type="Proteomes" id="UP000186914"/>
    </source>
</evidence>
<reference evidence="2" key="1">
    <citation type="submission" date="2017-01" db="EMBL/GenBank/DDBJ databases">
        <authorList>
            <person name="Varghese N."/>
            <person name="Submissions S."/>
        </authorList>
    </citation>
    <scope>NUCLEOTIDE SEQUENCE [LARGE SCALE GENOMIC DNA]</scope>
    <source>
        <strain evidence="2">CGMCC 1.7737</strain>
    </source>
</reference>
<dbReference type="AlphaFoldDB" id="A0A1N7FIE0"/>
<name>A0A1N7FIE0_9EURY</name>
<gene>
    <name evidence="1" type="ORF">SAMN05421858_5086</name>
</gene>
<dbReference type="Proteomes" id="UP000186914">
    <property type="component" value="Unassembled WGS sequence"/>
</dbReference>
<evidence type="ECO:0000313" key="1">
    <source>
        <dbReference type="EMBL" id="SIR99996.1"/>
    </source>
</evidence>